<dbReference type="AlphaFoldDB" id="A0A9W6XCI0"/>
<sequence length="1040" mass="113775">MSREPRREQGDGFEVMQEGNAALFAEREREQVLQGENVRSVPVHSGQAIEESDGTAGPRPGQPISGNSESGPSLARTAEGRASIREFVNAWAAGARPPSTEPLSDSDNGVTWNVNNWGQNYDVDPPPQMTVTATPRPLYQDGRAATIPLQTPMSAAAGLGVSPPSGTRPSLSPGYMTAVTMAPTTASARAPTRPVSVPTQRTEVTHNPGGPLAGNATVPTESNPFLLQTQVSREAWRIVDWLPPFLSDSSTPTKAKKFWLSFKANTVTLPNQARLLAFYRCLRGETGKRWWSTSNIQDFDSLRVRFHNRFVSQTPEELWSKLNSLKRERGESVEEWGDRVSGLSCEYLLLKEMHRPEEEEDKFMDESSRSVNPALEDMDRRILQMQNLLLAQQQQMEQQQQRFSLPRSPRSRDAQIASIADTVPSTVLHQSPQMTGVGGALRGVLQGPDQRTQEGAIVCGRCLRVGHSRSVCPRQKGKCNNCGLLGHYEGSTAVGVEKKSTVAPARLSERDIEREAENEKWKASAAAAAAKPTKTVRFVEAVVKIEKKGDGVLPTGKNTSGRSALGTVPGPANQGWVPGPVPGDDVIEGNVEHEVAELAPVAVPTVEPTAEFRRLFTEEELTAIEENQWTTTDPETEEYDKELEDRLYPLDEVELNELICEENAFGPESKYDRSCVGEEVIFEENRAAEVLAEVGGAVPATIRDYVYGLMETYYYENAPEVRAKLRRRGRSNCVVKHQFAPALACEDCSLLFPEHEGVHEFRPGLRTWDHGIESAEETANSRKVSFSNKRYLCSLESTEGIEATSVGYIDCLPSELLMDTGAFASLVDKKVLKRLGLSNIPLRPYSRKLKSASGNDMKISGEIDLPLRLGSVEKTVPFVVASSLHVDAIIGMDVLATFRAVIDAEEQTLTLKETREMFRLGVMPVSKPCRVRMAAPLTLEPGHQVLVAACLDGDTTSGSAVLVEGVCSEHPKLRVARSICTVQDGRVIVELCNASADEITISRGSVIANSTVLPESAFPSERAEQSSTRNDSGGDLDVSS</sequence>
<organism evidence="3 4">
    <name type="scientific">Phytophthora fragariaefolia</name>
    <dbReference type="NCBI Taxonomy" id="1490495"/>
    <lineage>
        <taxon>Eukaryota</taxon>
        <taxon>Sar</taxon>
        <taxon>Stramenopiles</taxon>
        <taxon>Oomycota</taxon>
        <taxon>Peronosporomycetes</taxon>
        <taxon>Peronosporales</taxon>
        <taxon>Peronosporaceae</taxon>
        <taxon>Phytophthora</taxon>
    </lineage>
</organism>
<evidence type="ECO:0000313" key="3">
    <source>
        <dbReference type="EMBL" id="GMF36127.1"/>
    </source>
</evidence>
<evidence type="ECO:0000313" key="4">
    <source>
        <dbReference type="Proteomes" id="UP001165121"/>
    </source>
</evidence>
<feature type="region of interest" description="Disordered" evidence="2">
    <location>
        <begin position="1"/>
        <end position="78"/>
    </location>
</feature>
<keyword evidence="4" id="KW-1185">Reference proteome</keyword>
<dbReference type="Gene3D" id="2.40.70.10">
    <property type="entry name" value="Acid Proteases"/>
    <property type="match status" value="1"/>
</dbReference>
<comment type="caution">
    <text evidence="3">The sequence shown here is derived from an EMBL/GenBank/DDBJ whole genome shotgun (WGS) entry which is preliminary data.</text>
</comment>
<gene>
    <name evidence="3" type="ORF">Pfra01_000977000</name>
</gene>
<feature type="region of interest" description="Disordered" evidence="2">
    <location>
        <begin position="184"/>
        <end position="218"/>
    </location>
</feature>
<dbReference type="SUPFAM" id="SSF50630">
    <property type="entry name" value="Acid proteases"/>
    <property type="match status" value="1"/>
</dbReference>
<evidence type="ECO:0000256" key="2">
    <source>
        <dbReference type="SAM" id="MobiDB-lite"/>
    </source>
</evidence>
<dbReference type="CDD" id="cd00303">
    <property type="entry name" value="retropepsin_like"/>
    <property type="match status" value="1"/>
</dbReference>
<dbReference type="EMBL" id="BSXT01000912">
    <property type="protein sequence ID" value="GMF36127.1"/>
    <property type="molecule type" value="Genomic_DNA"/>
</dbReference>
<dbReference type="Pfam" id="PF13975">
    <property type="entry name" value="gag-asp_proteas"/>
    <property type="match status" value="1"/>
</dbReference>
<dbReference type="Proteomes" id="UP001165121">
    <property type="component" value="Unassembled WGS sequence"/>
</dbReference>
<feature type="region of interest" description="Disordered" evidence="2">
    <location>
        <begin position="553"/>
        <end position="577"/>
    </location>
</feature>
<evidence type="ECO:0000256" key="1">
    <source>
        <dbReference type="SAM" id="Coils"/>
    </source>
</evidence>
<feature type="compositionally biased region" description="Low complexity" evidence="2">
    <location>
        <begin position="184"/>
        <end position="194"/>
    </location>
</feature>
<keyword evidence="1" id="KW-0175">Coiled coil</keyword>
<dbReference type="InterPro" id="IPR021109">
    <property type="entry name" value="Peptidase_aspartic_dom_sf"/>
</dbReference>
<name>A0A9W6XCI0_9STRA</name>
<feature type="region of interest" description="Disordered" evidence="2">
    <location>
        <begin position="1017"/>
        <end position="1040"/>
    </location>
</feature>
<dbReference type="OrthoDB" id="1740536at2759"/>
<protein>
    <submittedName>
        <fullName evidence="3">Unnamed protein product</fullName>
    </submittedName>
</protein>
<reference evidence="3" key="1">
    <citation type="submission" date="2023-04" db="EMBL/GenBank/DDBJ databases">
        <title>Phytophthora fragariaefolia NBRC 109709.</title>
        <authorList>
            <person name="Ichikawa N."/>
            <person name="Sato H."/>
            <person name="Tonouchi N."/>
        </authorList>
    </citation>
    <scope>NUCLEOTIDE SEQUENCE</scope>
    <source>
        <strain evidence="3">NBRC 109709</strain>
    </source>
</reference>
<feature type="compositionally biased region" description="Basic and acidic residues" evidence="2">
    <location>
        <begin position="1"/>
        <end position="10"/>
    </location>
</feature>
<proteinExistence type="predicted"/>
<accession>A0A9W6XCI0</accession>
<feature type="coiled-coil region" evidence="1">
    <location>
        <begin position="375"/>
        <end position="402"/>
    </location>
</feature>